<dbReference type="EMBL" id="SLUO01000022">
    <property type="protein sequence ID" value="TCL54105.1"/>
    <property type="molecule type" value="Genomic_DNA"/>
</dbReference>
<keyword evidence="2" id="KW-1185">Reference proteome</keyword>
<dbReference type="SUPFAM" id="SSF48371">
    <property type="entry name" value="ARM repeat"/>
    <property type="match status" value="1"/>
</dbReference>
<organism evidence="1 2">
    <name type="scientific">Kineothrix alysoides</name>
    <dbReference type="NCBI Taxonomy" id="1469948"/>
    <lineage>
        <taxon>Bacteria</taxon>
        <taxon>Bacillati</taxon>
        <taxon>Bacillota</taxon>
        <taxon>Clostridia</taxon>
        <taxon>Lachnospirales</taxon>
        <taxon>Lachnospiraceae</taxon>
        <taxon>Kineothrix</taxon>
    </lineage>
</organism>
<gene>
    <name evidence="1" type="ORF">EDD76_12222</name>
</gene>
<sequence>MPKEEREQYKLQIENTVLVSMKNNVIVEVLPFFSDSDTYVRKVAYQAVRMQYKRNGDIRLVAIPWLKLLYKSESALVRQTVIYACGEIAAFDFPSVEELLTQGMHDPHHSVRNAMIGSLKISGDKNSEILAFCEKYILSDSPEVRRLICHGLELKGRTHPQEIIALLKKLQYDKHPRVKEMLVHVLGQISYKKGCFHFVEGEVFSWNNADIYKLFQKEVIEVHGRYEKFSALPQKEVIAFFAAKTRNED</sequence>
<accession>A0A4R1QP85</accession>
<dbReference type="Gene3D" id="1.25.10.10">
    <property type="entry name" value="Leucine-rich Repeat Variant"/>
    <property type="match status" value="1"/>
</dbReference>
<dbReference type="RefSeq" id="WP_051869711.1">
    <property type="nucleotide sequence ID" value="NZ_JPNB01000002.1"/>
</dbReference>
<dbReference type="STRING" id="1469948.GCA_000732725_03252"/>
<reference evidence="1 2" key="1">
    <citation type="submission" date="2019-03" db="EMBL/GenBank/DDBJ databases">
        <title>Genomic Encyclopedia of Type Strains, Phase IV (KMG-IV): sequencing the most valuable type-strain genomes for metagenomic binning, comparative biology and taxonomic classification.</title>
        <authorList>
            <person name="Goeker M."/>
        </authorList>
    </citation>
    <scope>NUCLEOTIDE SEQUENCE [LARGE SCALE GENOMIC DNA]</scope>
    <source>
        <strain evidence="1 2">DSM 100556</strain>
    </source>
</reference>
<comment type="caution">
    <text evidence="1">The sequence shown here is derived from an EMBL/GenBank/DDBJ whole genome shotgun (WGS) entry which is preliminary data.</text>
</comment>
<name>A0A4R1QP85_9FIRM</name>
<dbReference type="InterPro" id="IPR016024">
    <property type="entry name" value="ARM-type_fold"/>
</dbReference>
<dbReference type="OrthoDB" id="938067at2"/>
<dbReference type="InterPro" id="IPR011989">
    <property type="entry name" value="ARM-like"/>
</dbReference>
<evidence type="ECO:0000313" key="1">
    <source>
        <dbReference type="EMBL" id="TCL54105.1"/>
    </source>
</evidence>
<protein>
    <submittedName>
        <fullName evidence="1">HEAT repeat protein</fullName>
    </submittedName>
</protein>
<dbReference type="AlphaFoldDB" id="A0A4R1QP85"/>
<dbReference type="Proteomes" id="UP000295718">
    <property type="component" value="Unassembled WGS sequence"/>
</dbReference>
<proteinExistence type="predicted"/>
<evidence type="ECO:0000313" key="2">
    <source>
        <dbReference type="Proteomes" id="UP000295718"/>
    </source>
</evidence>